<evidence type="ECO:0000313" key="2">
    <source>
        <dbReference type="Proteomes" id="UP001056268"/>
    </source>
</evidence>
<evidence type="ECO:0000313" key="1">
    <source>
        <dbReference type="EMBL" id="URW77250.1"/>
    </source>
</evidence>
<dbReference type="EMBL" id="CP098324">
    <property type="protein sequence ID" value="URW77250.1"/>
    <property type="molecule type" value="Genomic_DNA"/>
</dbReference>
<organism evidence="1 2">
    <name type="scientific">Rickettsia conorii subsp. raoultii</name>
    <dbReference type="NCBI Taxonomy" id="369822"/>
    <lineage>
        <taxon>Bacteria</taxon>
        <taxon>Pseudomonadati</taxon>
        <taxon>Pseudomonadota</taxon>
        <taxon>Alphaproteobacteria</taxon>
        <taxon>Rickettsiales</taxon>
        <taxon>Rickettsiaceae</taxon>
        <taxon>Rickettsieae</taxon>
        <taxon>Rickettsia</taxon>
        <taxon>spotted fever group</taxon>
    </lineage>
</organism>
<name>A0ABY4TXX1_RICCR</name>
<proteinExistence type="predicted"/>
<gene>
    <name evidence="1" type="ORF">NBT09_04265</name>
</gene>
<reference evidence="1" key="1">
    <citation type="submission" date="2022-05" db="EMBL/GenBank/DDBJ databases">
        <title>Tracking Rickettsia raoultii infection dynamics in vivo by bioorthogonal metabolic labeling.</title>
        <authorList>
            <person name="Zhu D.-Y."/>
            <person name="Jia N."/>
            <person name="Li C."/>
            <person name="Zhang M.-Z."/>
            <person name="Liu H.-B."/>
            <person name="Cao W.-C."/>
        </authorList>
    </citation>
    <scope>NUCLEOTIDE SEQUENCE</scope>
    <source>
        <strain evidence="1">BIME</strain>
    </source>
</reference>
<accession>A0ABY4TXX1</accession>
<keyword evidence="2" id="KW-1185">Reference proteome</keyword>
<protein>
    <submittedName>
        <fullName evidence="1">Uncharacterized protein</fullName>
    </submittedName>
</protein>
<sequence length="140" mass="16894">MYNQSDEQIKSILDVWKSIEVLTPNKNENLNRYFKIIREHTDKKGSFSCKLDKKETLFFLKDAPCEKLDKTKLGIDLEKNEVAVHWHIYLGYLKWSEAELDILKKIQNITKLDQEFLNDYNNHQDKQEQPTNTYCWFNYR</sequence>
<dbReference type="Proteomes" id="UP001056268">
    <property type="component" value="Chromosome"/>
</dbReference>